<comment type="similarity">
    <text evidence="2">Belongs to the purine-cytosine permease (2.A.39) family.</text>
</comment>
<dbReference type="FunFam" id="1.10.4160.10:FF:000007">
    <property type="entry name" value="Pyridoxine transporter"/>
    <property type="match status" value="1"/>
</dbReference>
<dbReference type="EMBL" id="JABWAB010000001">
    <property type="protein sequence ID" value="KAF6058595.1"/>
    <property type="molecule type" value="Genomic_DNA"/>
</dbReference>
<keyword evidence="6 11" id="KW-0472">Membrane</keyword>
<feature type="transmembrane region" description="Helical" evidence="11">
    <location>
        <begin position="272"/>
        <end position="294"/>
    </location>
</feature>
<organism evidence="12 13">
    <name type="scientific">Candida parapsilosis</name>
    <name type="common">Yeast</name>
    <dbReference type="NCBI Taxonomy" id="5480"/>
    <lineage>
        <taxon>Eukaryota</taxon>
        <taxon>Fungi</taxon>
        <taxon>Dikarya</taxon>
        <taxon>Ascomycota</taxon>
        <taxon>Saccharomycotina</taxon>
        <taxon>Pichiomycetes</taxon>
        <taxon>Debaryomycetaceae</taxon>
        <taxon>Candida/Lodderomyces clade</taxon>
        <taxon>Candida</taxon>
    </lineage>
</organism>
<comment type="subcellular location">
    <subcellularLocation>
        <location evidence="1">Membrane</location>
        <topology evidence="1">Multi-pass membrane protein</topology>
    </subcellularLocation>
</comment>
<comment type="function">
    <text evidence="7">Thiamine-regulated, high affinity import carrier of pyridoxine, pyridoxal and pyridoxamine.</text>
</comment>
<feature type="transmembrane region" description="Helical" evidence="11">
    <location>
        <begin position="511"/>
        <end position="531"/>
    </location>
</feature>
<feature type="transmembrane region" description="Helical" evidence="11">
    <location>
        <begin position="364"/>
        <end position="388"/>
    </location>
</feature>
<evidence type="ECO:0000256" key="11">
    <source>
        <dbReference type="SAM" id="Phobius"/>
    </source>
</evidence>
<feature type="transmembrane region" description="Helical" evidence="11">
    <location>
        <begin position="551"/>
        <end position="570"/>
    </location>
</feature>
<keyword evidence="3" id="KW-0813">Transport</keyword>
<feature type="compositionally biased region" description="Polar residues" evidence="10">
    <location>
        <begin position="19"/>
        <end position="32"/>
    </location>
</feature>
<feature type="transmembrane region" description="Helical" evidence="11">
    <location>
        <begin position="425"/>
        <end position="445"/>
    </location>
</feature>
<feature type="compositionally biased region" description="Basic and acidic residues" evidence="10">
    <location>
        <begin position="1"/>
        <end position="17"/>
    </location>
</feature>
<evidence type="ECO:0000256" key="4">
    <source>
        <dbReference type="ARBA" id="ARBA00022692"/>
    </source>
</evidence>
<gene>
    <name evidence="12" type="ORF">FOB60_000177</name>
</gene>
<feature type="transmembrane region" description="Helical" evidence="11">
    <location>
        <begin position="128"/>
        <end position="150"/>
    </location>
</feature>
<accession>A0A8X7NPW5</accession>
<evidence type="ECO:0000256" key="7">
    <source>
        <dbReference type="ARBA" id="ARBA00056781"/>
    </source>
</evidence>
<dbReference type="PANTHER" id="PTHR31806:SF17">
    <property type="entry name" value="VITAMIN B6 TRANSPORTER TPN1"/>
    <property type="match status" value="1"/>
</dbReference>
<evidence type="ECO:0000256" key="5">
    <source>
        <dbReference type="ARBA" id="ARBA00022989"/>
    </source>
</evidence>
<protein>
    <recommendedName>
        <fullName evidence="8">Vitamin B6 transporter TPN1</fullName>
    </recommendedName>
    <alternativeName>
        <fullName evidence="9">Transport of pyridoxine protein 1</fullName>
    </alternativeName>
</protein>
<feature type="transmembrane region" description="Helical" evidence="11">
    <location>
        <begin position="205"/>
        <end position="224"/>
    </location>
</feature>
<evidence type="ECO:0000256" key="1">
    <source>
        <dbReference type="ARBA" id="ARBA00004141"/>
    </source>
</evidence>
<evidence type="ECO:0000256" key="8">
    <source>
        <dbReference type="ARBA" id="ARBA00073028"/>
    </source>
</evidence>
<feature type="compositionally biased region" description="Low complexity" evidence="10">
    <location>
        <begin position="33"/>
        <end position="47"/>
    </location>
</feature>
<evidence type="ECO:0000256" key="6">
    <source>
        <dbReference type="ARBA" id="ARBA00023136"/>
    </source>
</evidence>
<dbReference type="AlphaFoldDB" id="A0A8X7NPW5"/>
<evidence type="ECO:0000256" key="9">
    <source>
        <dbReference type="ARBA" id="ARBA00083325"/>
    </source>
</evidence>
<feature type="region of interest" description="Disordered" evidence="10">
    <location>
        <begin position="1"/>
        <end position="47"/>
    </location>
</feature>
<keyword evidence="5 11" id="KW-1133">Transmembrane helix</keyword>
<evidence type="ECO:0000256" key="3">
    <source>
        <dbReference type="ARBA" id="ARBA00022448"/>
    </source>
</evidence>
<evidence type="ECO:0000256" key="2">
    <source>
        <dbReference type="ARBA" id="ARBA00008974"/>
    </source>
</evidence>
<feature type="transmembrane region" description="Helical" evidence="11">
    <location>
        <begin position="231"/>
        <end position="249"/>
    </location>
</feature>
<feature type="transmembrane region" description="Helical" evidence="11">
    <location>
        <begin position="400"/>
        <end position="419"/>
    </location>
</feature>
<feature type="transmembrane region" description="Helical" evidence="11">
    <location>
        <begin position="162"/>
        <end position="185"/>
    </location>
</feature>
<evidence type="ECO:0000313" key="13">
    <source>
        <dbReference type="Proteomes" id="UP000590412"/>
    </source>
</evidence>
<dbReference type="Pfam" id="PF02133">
    <property type="entry name" value="Transp_cyt_pur"/>
    <property type="match status" value="1"/>
</dbReference>
<keyword evidence="4 11" id="KW-0812">Transmembrane</keyword>
<proteinExistence type="inferred from homology"/>
<dbReference type="PANTHER" id="PTHR31806">
    <property type="entry name" value="PURINE-CYTOSINE PERMEASE FCY2-RELATED"/>
    <property type="match status" value="1"/>
</dbReference>
<dbReference type="Gene3D" id="1.10.4160.10">
    <property type="entry name" value="Hydantoin permease"/>
    <property type="match status" value="1"/>
</dbReference>
<evidence type="ECO:0000256" key="10">
    <source>
        <dbReference type="SAM" id="MobiDB-lite"/>
    </source>
</evidence>
<sequence>MSKSEEVKVVDHDKRDNTVLPTNDITIPTSPTSSSSSSSLSSSSSSSCTPVNHYSIFHYLNLASKKLDSLGVETRGLDRVLPHERSTNKTKLLISVVGFWFSACGGLSSMSSFYLGPLLFELGLRNTLIAGLTGHTLGCFIAAYCSMMGPRSGCRQMVSARFLFGWWFVKLVALVNIIGVTGWSVVNCVVGGQILASISDDKVPLWAGIVIIAGVTISVAIGGIKQLMRVEALLSVPVNLAFLLLYIVASQKFQYLTLEDAIVDSATIKGNWLSFFSLCYSITSTWGGIASDYYILFPESTPDYQVFCITLLGIFIPTTFVGIAGLLIGNVALGYKPWGDAYAKWGMGGLLNEAFKPWGGGGKFLLVIIFLSLISNNILNTYSAAFGLQLAGTVFARIPRWLWAIGITAVYLVAALVGRNEFSTILGNFLPMIGYWISMYFILLLEENTIFRTNRFHHLYELEFAEDGSYDAPSSVDDYNKEYQFDNTNATLAQPHHYNFKIWNDYYKLTHGWAAAASFLIGATGAAVGMSQTYWVGPVARRIGGEYGGDIAMWLCMGFSGIVYPGLRYAELKYCKR</sequence>
<comment type="caution">
    <text evidence="12">The sequence shown here is derived from an EMBL/GenBank/DDBJ whole genome shotgun (WGS) entry which is preliminary data.</text>
</comment>
<dbReference type="GO" id="GO:0022857">
    <property type="term" value="F:transmembrane transporter activity"/>
    <property type="evidence" value="ECO:0007669"/>
    <property type="project" value="InterPro"/>
</dbReference>
<dbReference type="InterPro" id="IPR026030">
    <property type="entry name" value="Pur-cyt_permease_Fcy2/21/22"/>
</dbReference>
<dbReference type="InterPro" id="IPR001248">
    <property type="entry name" value="Pur-cyt_permease"/>
</dbReference>
<dbReference type="GO" id="GO:0000329">
    <property type="term" value="C:fungal-type vacuole membrane"/>
    <property type="evidence" value="ECO:0007669"/>
    <property type="project" value="TreeGrafter"/>
</dbReference>
<dbReference type="Proteomes" id="UP000590412">
    <property type="component" value="Unassembled WGS sequence"/>
</dbReference>
<name>A0A8X7NPW5_CANPA</name>
<feature type="transmembrane region" description="Helical" evidence="11">
    <location>
        <begin position="92"/>
        <end position="116"/>
    </location>
</feature>
<feature type="transmembrane region" description="Helical" evidence="11">
    <location>
        <begin position="306"/>
        <end position="328"/>
    </location>
</feature>
<reference evidence="12" key="1">
    <citation type="submission" date="2020-03" db="EMBL/GenBank/DDBJ databases">
        <title>FDA dAtabase for Regulatory Grade micrObial Sequences (FDA-ARGOS): Supporting development and validation of Infectious Disease Dx tests.</title>
        <authorList>
            <person name="Campos J."/>
            <person name="Goldberg B."/>
            <person name="Tallon L."/>
            <person name="Sadzewicz L."/>
            <person name="Vavikolanu K."/>
            <person name="Mehta A."/>
            <person name="Aluvathingal J."/>
            <person name="Nadendla S."/>
            <person name="Nandy P."/>
            <person name="Geyer C."/>
            <person name="Yan Y."/>
            <person name="Sichtig H."/>
        </authorList>
    </citation>
    <scope>NUCLEOTIDE SEQUENCE [LARGE SCALE GENOMIC DNA]</scope>
    <source>
        <strain evidence="12">FDAARGOS_652</strain>
    </source>
</reference>
<dbReference type="PIRSF" id="PIRSF002744">
    <property type="entry name" value="Pur-cyt_permease"/>
    <property type="match status" value="1"/>
</dbReference>
<dbReference type="GO" id="GO:0005886">
    <property type="term" value="C:plasma membrane"/>
    <property type="evidence" value="ECO:0007669"/>
    <property type="project" value="TreeGrafter"/>
</dbReference>
<evidence type="ECO:0000313" key="12">
    <source>
        <dbReference type="EMBL" id="KAF6058595.1"/>
    </source>
</evidence>